<evidence type="ECO:0000256" key="1">
    <source>
        <dbReference type="ARBA" id="ARBA00004141"/>
    </source>
</evidence>
<accession>A0A7S2W5K6</accession>
<feature type="region of interest" description="Disordered" evidence="7">
    <location>
        <begin position="276"/>
        <end position="295"/>
    </location>
</feature>
<feature type="transmembrane region" description="Helical" evidence="6">
    <location>
        <begin position="198"/>
        <end position="230"/>
    </location>
</feature>
<comment type="subcellular location">
    <subcellularLocation>
        <location evidence="6">Cell membrane</location>
        <topology evidence="6">Multi-pass membrane protein</topology>
    </subcellularLocation>
    <subcellularLocation>
        <location evidence="1">Membrane</location>
        <topology evidence="1">Multi-pass membrane protein</topology>
    </subcellularLocation>
</comment>
<feature type="transmembrane region" description="Helical" evidence="6">
    <location>
        <begin position="21"/>
        <end position="43"/>
    </location>
</feature>
<dbReference type="GO" id="GO:0005886">
    <property type="term" value="C:plasma membrane"/>
    <property type="evidence" value="ECO:0007669"/>
    <property type="project" value="UniProtKB-SubCell"/>
</dbReference>
<dbReference type="AlphaFoldDB" id="A0A7S2W5K6"/>
<keyword evidence="4 6" id="KW-1133">Transmembrane helix</keyword>
<feature type="transmembrane region" description="Helical" evidence="6">
    <location>
        <begin position="410"/>
        <end position="431"/>
    </location>
</feature>
<dbReference type="PANTHER" id="PTHR12385:SF4">
    <property type="entry name" value="PROTEIN PNS1"/>
    <property type="match status" value="1"/>
</dbReference>
<sequence>MARIGSSPLSLRKPTLRSPSTYRDLVFSVVFLAHLGLVLLIDVVVSLNHFALESLVLTLTASCCCSISLMFLFFVSLGGLRGPVLAAVEPSGAVAFALAALVSAVAVNQWTSPFPWCLMGIAAVAAFQMFRGYLQSRDRAQFLDVMVELVLEVLGKYPLVFGVLAAGTAVHVGFIVWWGSVVVNVIQDPSSSSIESTIIVFVMLLSLYWTTQVLRLAIGLVISGVVYHWFANIDEDTKSSTEPSPEPEESVDLLPLRFAYASPSGDAVFRAVETQLETEQPRDRQPAKRSHVAPEWADGDPSSIVLHFLRIALSTSFGSLCRGALFALPIRSARMCVSVMSRGPRVTERCAGPSQKLRQFLRDHTELLFVHVAAFSKAYRPAANDVGLLVASANLEVIEHDDVSRHVLRAAAIAIASSVFAVMSVVALAASSPQWMLIGGLDFLVACSSASLPLQIIDSAIFAVHMSFAEHPSSLRREHPIVHHRFQRIAEYESSVVNSEGGGALGDFVEGTRLGRRTAPTPTPEHEHKEWGSQRGTTTTRSSGDAETSSLPRRSVVG</sequence>
<feature type="region of interest" description="Disordered" evidence="7">
    <location>
        <begin position="503"/>
        <end position="558"/>
    </location>
</feature>
<keyword evidence="3 6" id="KW-0812">Transmembrane</keyword>
<dbReference type="InterPro" id="IPR007603">
    <property type="entry name" value="Choline_transptr-like"/>
</dbReference>
<evidence type="ECO:0000256" key="4">
    <source>
        <dbReference type="ARBA" id="ARBA00022989"/>
    </source>
</evidence>
<evidence type="ECO:0000256" key="3">
    <source>
        <dbReference type="ARBA" id="ARBA00022692"/>
    </source>
</evidence>
<evidence type="ECO:0000256" key="7">
    <source>
        <dbReference type="SAM" id="MobiDB-lite"/>
    </source>
</evidence>
<organism evidence="8">
    <name type="scientific">Rhizochromulina marina</name>
    <dbReference type="NCBI Taxonomy" id="1034831"/>
    <lineage>
        <taxon>Eukaryota</taxon>
        <taxon>Sar</taxon>
        <taxon>Stramenopiles</taxon>
        <taxon>Ochrophyta</taxon>
        <taxon>Dictyochophyceae</taxon>
        <taxon>Rhizochromulinales</taxon>
        <taxon>Rhizochromulina</taxon>
    </lineage>
</organism>
<comment type="function">
    <text evidence="6">Choline transporter.</text>
</comment>
<dbReference type="PANTHER" id="PTHR12385">
    <property type="entry name" value="CHOLINE TRANSPORTER-LIKE (SLC FAMILY 44)"/>
    <property type="match status" value="1"/>
</dbReference>
<evidence type="ECO:0000313" key="8">
    <source>
        <dbReference type="EMBL" id="CAD9667959.1"/>
    </source>
</evidence>
<dbReference type="Pfam" id="PF04515">
    <property type="entry name" value="Choline_transpo"/>
    <property type="match status" value="1"/>
</dbReference>
<evidence type="ECO:0000256" key="2">
    <source>
        <dbReference type="ARBA" id="ARBA00007168"/>
    </source>
</evidence>
<evidence type="ECO:0000256" key="5">
    <source>
        <dbReference type="ARBA" id="ARBA00023136"/>
    </source>
</evidence>
<dbReference type="EMBL" id="HBHJ01005213">
    <property type="protein sequence ID" value="CAD9667959.1"/>
    <property type="molecule type" value="Transcribed_RNA"/>
</dbReference>
<protein>
    <recommendedName>
        <fullName evidence="6">Choline transporter-like protein</fullName>
    </recommendedName>
</protein>
<dbReference type="GO" id="GO:0022857">
    <property type="term" value="F:transmembrane transporter activity"/>
    <property type="evidence" value="ECO:0007669"/>
    <property type="project" value="UniProtKB-UniRule"/>
</dbReference>
<evidence type="ECO:0000256" key="6">
    <source>
        <dbReference type="RuleBase" id="RU368066"/>
    </source>
</evidence>
<feature type="transmembrane region" description="Helical" evidence="6">
    <location>
        <begin position="84"/>
        <end position="107"/>
    </location>
</feature>
<reference evidence="8" key="1">
    <citation type="submission" date="2021-01" db="EMBL/GenBank/DDBJ databases">
        <authorList>
            <person name="Corre E."/>
            <person name="Pelletier E."/>
            <person name="Niang G."/>
            <person name="Scheremetjew M."/>
            <person name="Finn R."/>
            <person name="Kale V."/>
            <person name="Holt S."/>
            <person name="Cochrane G."/>
            <person name="Meng A."/>
            <person name="Brown T."/>
            <person name="Cohen L."/>
        </authorList>
    </citation>
    <scope>NUCLEOTIDE SEQUENCE</scope>
    <source>
        <strain evidence="8">CCMP1243</strain>
    </source>
</reference>
<comment type="similarity">
    <text evidence="2 6">Belongs to the CTL (choline transporter-like) family.</text>
</comment>
<feature type="transmembrane region" description="Helical" evidence="6">
    <location>
        <begin position="154"/>
        <end position="178"/>
    </location>
</feature>
<proteinExistence type="inferred from homology"/>
<keyword evidence="5 6" id="KW-0472">Membrane</keyword>
<feature type="transmembrane region" description="Helical" evidence="6">
    <location>
        <begin position="113"/>
        <end position="134"/>
    </location>
</feature>
<gene>
    <name evidence="8" type="ORF">RMAR1173_LOCUS3424</name>
</gene>
<feature type="transmembrane region" description="Helical" evidence="6">
    <location>
        <begin position="55"/>
        <end position="77"/>
    </location>
</feature>
<name>A0A7S2W5K6_9STRA</name>